<dbReference type="RefSeq" id="WP_013662700.1">
    <property type="nucleotide sequence ID" value="NC_015276.1"/>
</dbReference>
<protein>
    <submittedName>
        <fullName evidence="2">N-formylglutamate amidohydrolase</fullName>
    </submittedName>
</protein>
<dbReference type="PATRIC" id="fig|717774.3.peg.3693"/>
<dbReference type="STRING" id="717774.Marme_3585"/>
<dbReference type="SUPFAM" id="SSF53187">
    <property type="entry name" value="Zn-dependent exopeptidases"/>
    <property type="match status" value="1"/>
</dbReference>
<keyword evidence="2" id="KW-0378">Hydrolase</keyword>
<dbReference type="Gene3D" id="3.40.630.40">
    <property type="entry name" value="Zn-dependent exopeptidases"/>
    <property type="match status" value="1"/>
</dbReference>
<reference evidence="2 3" key="1">
    <citation type="journal article" date="2012" name="Stand. Genomic Sci.">
        <title>Complete genome sequence of the melanogenic marine bacterium Marinomonas mediterranea type strain (MMB-1(T)).</title>
        <authorList>
            <person name="Lucas-Elio P."/>
            <person name="Goodwin L."/>
            <person name="Woyke T."/>
            <person name="Pitluck S."/>
            <person name="Nolan M."/>
            <person name="Kyrpides N.C."/>
            <person name="Detter J.C."/>
            <person name="Copeland A."/>
            <person name="Teshima H."/>
            <person name="Bruce D."/>
            <person name="Detter C."/>
            <person name="Tapia R."/>
            <person name="Han S."/>
            <person name="Land M.L."/>
            <person name="Ivanova N."/>
            <person name="Mikhailova N."/>
            <person name="Johnston A.W."/>
            <person name="Sanchez-Amat A."/>
        </authorList>
    </citation>
    <scope>NUCLEOTIDE SEQUENCE [LARGE SCALE GENOMIC DNA]</scope>
    <source>
        <strain evidence="3">ATCC 700492 / JCM 21426 / NBRC 103028 / MMB-1</strain>
    </source>
</reference>
<dbReference type="EMBL" id="CP002583">
    <property type="protein sequence ID" value="ADZ92798.1"/>
    <property type="molecule type" value="Genomic_DNA"/>
</dbReference>
<gene>
    <name evidence="2" type="ordered locus">Marme_3585</name>
</gene>
<evidence type="ECO:0000256" key="1">
    <source>
        <dbReference type="SAM" id="MobiDB-lite"/>
    </source>
</evidence>
<name>F2JV40_MARM1</name>
<evidence type="ECO:0000313" key="2">
    <source>
        <dbReference type="EMBL" id="ADZ92798.1"/>
    </source>
</evidence>
<dbReference type="AlphaFoldDB" id="F2JV40"/>
<dbReference type="Pfam" id="PF05013">
    <property type="entry name" value="FGase"/>
    <property type="match status" value="1"/>
</dbReference>
<feature type="region of interest" description="Disordered" evidence="1">
    <location>
        <begin position="1"/>
        <end position="20"/>
    </location>
</feature>
<dbReference type="InterPro" id="IPR007709">
    <property type="entry name" value="N-FG_amidohydro"/>
</dbReference>
<dbReference type="NCBIfam" id="TIGR02017">
    <property type="entry name" value="hutG_amidohyd"/>
    <property type="match status" value="1"/>
</dbReference>
<dbReference type="Proteomes" id="UP000001062">
    <property type="component" value="Chromosome"/>
</dbReference>
<dbReference type="KEGG" id="mme:Marme_3585"/>
<dbReference type="eggNOG" id="COG3741">
    <property type="taxonomic scope" value="Bacteria"/>
</dbReference>
<proteinExistence type="predicted"/>
<dbReference type="GO" id="GO:0016787">
    <property type="term" value="F:hydrolase activity"/>
    <property type="evidence" value="ECO:0007669"/>
    <property type="project" value="UniProtKB-KW"/>
</dbReference>
<dbReference type="HOGENOM" id="CLU_069318_0_0_6"/>
<organism evidence="2 3">
    <name type="scientific">Marinomonas mediterranea (strain ATCC 700492 / JCM 21426 / NBRC 103028 / MMB-1)</name>
    <dbReference type="NCBI Taxonomy" id="717774"/>
    <lineage>
        <taxon>Bacteria</taxon>
        <taxon>Pseudomonadati</taxon>
        <taxon>Pseudomonadota</taxon>
        <taxon>Gammaproteobacteria</taxon>
        <taxon>Oceanospirillales</taxon>
        <taxon>Oceanospirillaceae</taxon>
        <taxon>Marinomonas</taxon>
    </lineage>
</organism>
<accession>F2JV40</accession>
<sequence>MTPNNDQTMTSHNDQTIQKDQQLPLSVPAFEFRQSDTPILVSMPHSGLALTSEVEAGLTEQARKLPDTDWYIPELYDFLETLGVGCIKANYSRYVIDLNRPYDDKPLYQTKTTGLFPDILFEDAPVFEPNKALNETQKAAYKEQIWKPYHNTIEQELKRLKEKFGYAILFDAHSIAAEVPMLFDGLLPDFNWGTNEGQSCTDLIANVVTQILRPNYTQVLNGRFKGGYITRQFGQPEKGIHAIQLELSQATYLDEEAKKAGRYQLDDNKLPFIKQQLKELIEGCLAVSLNE</sequence>
<dbReference type="InterPro" id="IPR010247">
    <property type="entry name" value="HutG_amidohyd"/>
</dbReference>
<evidence type="ECO:0000313" key="3">
    <source>
        <dbReference type="Proteomes" id="UP000001062"/>
    </source>
</evidence>
<keyword evidence="3" id="KW-1185">Reference proteome</keyword>